<dbReference type="EMBL" id="CADCSY010000043">
    <property type="protein sequence ID" value="CAA9227517.1"/>
    <property type="molecule type" value="Genomic_DNA"/>
</dbReference>
<evidence type="ECO:0000313" key="2">
    <source>
        <dbReference type="EMBL" id="CAA9227517.1"/>
    </source>
</evidence>
<dbReference type="AlphaFoldDB" id="A0A6J4HNQ4"/>
<reference evidence="2" key="1">
    <citation type="submission" date="2020-02" db="EMBL/GenBank/DDBJ databases">
        <authorList>
            <person name="Meier V. D."/>
        </authorList>
    </citation>
    <scope>NUCLEOTIDE SEQUENCE</scope>
    <source>
        <strain evidence="2">AVDCRST_MAG20</strain>
    </source>
</reference>
<feature type="compositionally biased region" description="Basic residues" evidence="1">
    <location>
        <begin position="149"/>
        <end position="166"/>
    </location>
</feature>
<organism evidence="2">
    <name type="scientific">uncultured Acidimicrobiales bacterium</name>
    <dbReference type="NCBI Taxonomy" id="310071"/>
    <lineage>
        <taxon>Bacteria</taxon>
        <taxon>Bacillati</taxon>
        <taxon>Actinomycetota</taxon>
        <taxon>Acidimicrobiia</taxon>
        <taxon>Acidimicrobiales</taxon>
        <taxon>environmental samples</taxon>
    </lineage>
</organism>
<sequence length="216" mass="24889">GSQHRPDQRGRPRPPAPLDDPRRALPEPRHRHPREHGAERGAAHARPGPRRHVDPAPVDGRLLRPGLRRAAPHRRRPRRPLRAQGRPADRPGHLRFRLAALHHRHHRRPPRRHPRPHGRRRRTGDAGHPLHPHQRLPAPGAGEGDRHLGRPRRQRGRHRTHRRRLAARALLVGLGVPPQRARRHRGPRRRPGPRAPLERPRPPAPRPEGRPAVGRR</sequence>
<feature type="compositionally biased region" description="Basic and acidic residues" evidence="1">
    <location>
        <begin position="1"/>
        <end position="10"/>
    </location>
</feature>
<proteinExistence type="predicted"/>
<protein>
    <submittedName>
        <fullName evidence="2">Uncharacterized MFS-type transporter</fullName>
    </submittedName>
</protein>
<feature type="compositionally biased region" description="Low complexity" evidence="1">
    <location>
        <begin position="167"/>
        <end position="179"/>
    </location>
</feature>
<name>A0A6J4HNQ4_9ACTN</name>
<feature type="compositionally biased region" description="Basic residues" evidence="1">
    <location>
        <begin position="180"/>
        <end position="192"/>
    </location>
</feature>
<feature type="compositionally biased region" description="Basic and acidic residues" evidence="1">
    <location>
        <begin position="19"/>
        <end position="28"/>
    </location>
</feature>
<gene>
    <name evidence="2" type="ORF">AVDCRST_MAG20-1014</name>
</gene>
<feature type="compositionally biased region" description="Basic residues" evidence="1">
    <location>
        <begin position="66"/>
        <end position="81"/>
    </location>
</feature>
<feature type="non-terminal residue" evidence="2">
    <location>
        <position position="1"/>
    </location>
</feature>
<feature type="region of interest" description="Disordered" evidence="1">
    <location>
        <begin position="1"/>
        <end position="216"/>
    </location>
</feature>
<evidence type="ECO:0000256" key="1">
    <source>
        <dbReference type="SAM" id="MobiDB-lite"/>
    </source>
</evidence>
<feature type="compositionally biased region" description="Basic residues" evidence="1">
    <location>
        <begin position="93"/>
        <end position="122"/>
    </location>
</feature>
<accession>A0A6J4HNQ4</accession>
<feature type="non-terminal residue" evidence="2">
    <location>
        <position position="216"/>
    </location>
</feature>